<dbReference type="OrthoDB" id="3269666at2759"/>
<accession>A0A9W8K3U8</accession>
<gene>
    <name evidence="2" type="ORF">NLJ89_g4546</name>
</gene>
<feature type="compositionally biased region" description="Polar residues" evidence="1">
    <location>
        <begin position="195"/>
        <end position="210"/>
    </location>
</feature>
<comment type="caution">
    <text evidence="2">The sequence shown here is derived from an EMBL/GenBank/DDBJ whole genome shotgun (WGS) entry which is preliminary data.</text>
</comment>
<proteinExistence type="predicted"/>
<feature type="region of interest" description="Disordered" evidence="1">
    <location>
        <begin position="140"/>
        <end position="210"/>
    </location>
</feature>
<dbReference type="EMBL" id="JANKHO010000382">
    <property type="protein sequence ID" value="KAJ3510654.1"/>
    <property type="molecule type" value="Genomic_DNA"/>
</dbReference>
<dbReference type="Proteomes" id="UP001148786">
    <property type="component" value="Unassembled WGS sequence"/>
</dbReference>
<keyword evidence="3" id="KW-1185">Reference proteome</keyword>
<evidence type="ECO:0000313" key="2">
    <source>
        <dbReference type="EMBL" id="KAJ3510654.1"/>
    </source>
</evidence>
<evidence type="ECO:0000256" key="1">
    <source>
        <dbReference type="SAM" id="MobiDB-lite"/>
    </source>
</evidence>
<name>A0A9W8K3U8_9AGAR</name>
<organism evidence="2 3">
    <name type="scientific">Agrocybe chaxingu</name>
    <dbReference type="NCBI Taxonomy" id="84603"/>
    <lineage>
        <taxon>Eukaryota</taxon>
        <taxon>Fungi</taxon>
        <taxon>Dikarya</taxon>
        <taxon>Basidiomycota</taxon>
        <taxon>Agaricomycotina</taxon>
        <taxon>Agaricomycetes</taxon>
        <taxon>Agaricomycetidae</taxon>
        <taxon>Agaricales</taxon>
        <taxon>Agaricineae</taxon>
        <taxon>Strophariaceae</taxon>
        <taxon>Agrocybe</taxon>
    </lineage>
</organism>
<dbReference type="AlphaFoldDB" id="A0A9W8K3U8"/>
<evidence type="ECO:0000313" key="3">
    <source>
        <dbReference type="Proteomes" id="UP001148786"/>
    </source>
</evidence>
<sequence length="210" mass="21903">MTFPGKVFNVEEVTGKDQVALETTAAEARLEAPNRVAARQVEENAHREKESAEQVASIAKTLGPKYTGEPATAVAQFRGDSNSSKVKTTKSTMEQLQASASKTANAAVAEGRHDIEEMKAATSTYVQQARNLANSVIETAQAHLPTPMGGQSGDTLSASKAASGGPGMASQIQTTTAGVQGAQLTEKPRDAQEPPASSTNISRMTTQSDA</sequence>
<reference evidence="2" key="1">
    <citation type="submission" date="2022-07" db="EMBL/GenBank/DDBJ databases">
        <title>Genome Sequence of Agrocybe chaxingu.</title>
        <authorList>
            <person name="Buettner E."/>
        </authorList>
    </citation>
    <scope>NUCLEOTIDE SEQUENCE</scope>
    <source>
        <strain evidence="2">MP-N11</strain>
    </source>
</reference>
<protein>
    <submittedName>
        <fullName evidence="2">Uncharacterized protein</fullName>
    </submittedName>
</protein>